<feature type="compositionally biased region" description="Polar residues" evidence="1">
    <location>
        <begin position="715"/>
        <end position="727"/>
    </location>
</feature>
<dbReference type="InterPro" id="IPR008930">
    <property type="entry name" value="Terpenoid_cyclase/PrenylTrfase"/>
</dbReference>
<feature type="region of interest" description="Disordered" evidence="1">
    <location>
        <begin position="715"/>
        <end position="740"/>
    </location>
</feature>
<accession>A0A0G1MIS6</accession>
<name>A0A0G1MIS6_9BACT</name>
<keyword evidence="2" id="KW-0472">Membrane</keyword>
<reference evidence="3 4" key="1">
    <citation type="journal article" date="2015" name="Nature">
        <title>rRNA introns, odd ribosomes, and small enigmatic genomes across a large radiation of phyla.</title>
        <authorList>
            <person name="Brown C.T."/>
            <person name="Hug L.A."/>
            <person name="Thomas B.C."/>
            <person name="Sharon I."/>
            <person name="Castelle C.J."/>
            <person name="Singh A."/>
            <person name="Wilkins M.J."/>
            <person name="Williams K.H."/>
            <person name="Banfield J.F."/>
        </authorList>
    </citation>
    <scope>NUCLEOTIDE SEQUENCE [LARGE SCALE GENOMIC DNA]</scope>
</reference>
<keyword evidence="2" id="KW-0812">Transmembrane</keyword>
<dbReference type="Gene3D" id="1.50.10.20">
    <property type="match status" value="1"/>
</dbReference>
<dbReference type="PROSITE" id="PS51257">
    <property type="entry name" value="PROKAR_LIPOPROTEIN"/>
    <property type="match status" value="1"/>
</dbReference>
<evidence type="ECO:0000313" key="3">
    <source>
        <dbReference type="EMBL" id="KKU08256.1"/>
    </source>
</evidence>
<comment type="caution">
    <text evidence="3">The sequence shown here is derived from an EMBL/GenBank/DDBJ whole genome shotgun (WGS) entry which is preliminary data.</text>
</comment>
<proteinExistence type="predicted"/>
<gene>
    <name evidence="3" type="ORF">UX10_C0001G0015</name>
</gene>
<evidence type="ECO:0000256" key="2">
    <source>
        <dbReference type="SAM" id="Phobius"/>
    </source>
</evidence>
<dbReference type="EMBL" id="LCKX01000001">
    <property type="protein sequence ID" value="KKU08256.1"/>
    <property type="molecule type" value="Genomic_DNA"/>
</dbReference>
<dbReference type="SUPFAM" id="SSF48239">
    <property type="entry name" value="Terpenoid cyclases/Protein prenyltransferases"/>
    <property type="match status" value="1"/>
</dbReference>
<evidence type="ECO:0008006" key="5">
    <source>
        <dbReference type="Google" id="ProtNLM"/>
    </source>
</evidence>
<feature type="transmembrane region" description="Helical" evidence="2">
    <location>
        <begin position="754"/>
        <end position="774"/>
    </location>
</feature>
<keyword evidence="2" id="KW-1133">Transmembrane helix</keyword>
<organism evidence="3 4">
    <name type="scientific">Candidatus Magasanikbacteria bacterium GW2011_GWA2_45_39</name>
    <dbReference type="NCBI Taxonomy" id="1619041"/>
    <lineage>
        <taxon>Bacteria</taxon>
        <taxon>Candidatus Magasanikiibacteriota</taxon>
    </lineage>
</organism>
<dbReference type="Proteomes" id="UP000033999">
    <property type="component" value="Unassembled WGS sequence"/>
</dbReference>
<evidence type="ECO:0000313" key="4">
    <source>
        <dbReference type="Proteomes" id="UP000033999"/>
    </source>
</evidence>
<dbReference type="AlphaFoldDB" id="A0A0G1MIS6"/>
<feature type="region of interest" description="Disordered" evidence="1">
    <location>
        <begin position="613"/>
        <end position="633"/>
    </location>
</feature>
<evidence type="ECO:0000256" key="1">
    <source>
        <dbReference type="SAM" id="MobiDB-lite"/>
    </source>
</evidence>
<protein>
    <recommendedName>
        <fullName evidence="5">DUF4430 domain-containing protein</fullName>
    </recommendedName>
</protein>
<sequence>MLIKSFMWGVAGIFGCAVFFLGIAPVKAGESASSTPETSATSTISDAVPLTAVSSTPAVVYPSFGMHVRYGDLFIFEGAVTPTPHESVFDTQGNKHSIITTSSVLTALIDADTLSDAFSITKLDYYDSYKSFYLDCLTIETTTSTRACGNWNYAVDGVYPSVGMDSYALKGGEQVYVYFGNPWRITASTSTFPVNTTTALSTWRYNYNSTSTEWTADGRDTIDISVPNPASTGFWDTTVTTTTLMSATEGTVDYTFSATGTYYAKITSADFSKWSNPITLNVIDALVVAATSTATSTPSGSHDSGGVSGGGGGVQQISSVILEEKIKTILDFFTSRQSADGKVVDAGTTDWVIMSFAAHNSYASDIAHTSSSLLQFIQNDTSLNNEANVCAAYARRVLALRAGGILADDASVAPRVVFLTAHCGAEGDKNLPEINDDIFVALALHAAGVEGSDAVMRGLNDAILRAQDTTTGAFIAWGSPAPDMTGAAINALEALGGGEADNLAIMRAKQYLHVTQLSDGGWNAWGTSADYITTAWVMMGINAVGEGQSQWSTVSGKTPWHVMTEKLNAKGYYESPWDSEGIDWFGTKHAVPALLGKSWPIVLASKPQPAVQINQSASSGGGGSNVNVGSGSADSRITPSVIASSTLEVPVLVSASSTISTEATSTPPVLSNSPQSGTINFVQEVRPLSVTSVPATLPRRKNGNESATQVNTSGVANQLNQSNQPDNALSPPKEKGQQTDPLLPLKKNVAQGSAAGSAAVFAGTSILLILRLLLAAL</sequence>